<sequence length="810" mass="92910">MRKLFLLCLSLAISISSFCQTPQFKIYDIKKKRLLVKTTGVYIYSINQGNIDIDSAMVLACAANKTPVSLSYDEGYNDGNYLLGSKMMDNNNITAALKILAKSQKTDRVKLLLQLGGHYLFKPGSKKKDLQNALFYIKQAVELSNQLKIPKWQQQSNILLGKYYFQAGSNLESQATFSTVVKNCRELNDKKALAEALENQGTFLLDNNPDKEKILTEAMQLYKETGQKEKEVETLMKLVTVHFWTGNLPLAKKESIQVYNFLKNIGFKHTHYNAATISYIDLVLKNQKESLYYAIDGVKTMEATQDFAVADKYYMRLADIYSQMGNFEEAIHLYKKSIEIGQKKSNNRSWYKSFLSYLQTLSELGRHKEALDYLKKTTQKFPPDNLLDKMLVGRTAALCYDKIGNTKHAEKNYVAIEKYISKLINPQTAFDVATVYSEMSFFYAKTGQAIKAKSYINKALAIKRNYKIKVNYHIIDLSLFKIDSLDGNYLSAIGHYQKFKESNDSIINYSKRKEIEELRFKYETAQKEQNIKTLQAQTDLQQSQLEKSKLAINLSIGLLMLLFIILGLLYKLYRVKQKSNKKLKIKEKEISLKNTNLQHLLDEKEWLMKEIHHRVKNNLQTVISLLNSQSAYVDNDMALSTIKSSQHRIHAMSLIHQKLYMSENISTISMPIYIKELVEYLKDSFQLKQRIRFEIKIEQLELDVVQAVPLGLIINEAITNSIKYAFPNDQDGIISITLIATDANQYLLTIQDNGIGIPVAFKEKNNSFGMSLIKGLSDDLDGTFSIENNNGTLLKLNFEKVILEKQKRKI</sequence>
<evidence type="ECO:0000256" key="4">
    <source>
        <dbReference type="ARBA" id="ARBA00022679"/>
    </source>
</evidence>
<evidence type="ECO:0000313" key="13">
    <source>
        <dbReference type="Proteomes" id="UP000249177"/>
    </source>
</evidence>
<dbReference type="RefSeq" id="WP_111410086.1">
    <property type="nucleotide sequence ID" value="NZ_QKXH01000006.1"/>
</dbReference>
<protein>
    <recommendedName>
        <fullName evidence="2">histidine kinase</fullName>
        <ecNumber evidence="2">2.7.13.3</ecNumber>
    </recommendedName>
</protein>
<evidence type="ECO:0000256" key="1">
    <source>
        <dbReference type="ARBA" id="ARBA00000085"/>
    </source>
</evidence>
<evidence type="ECO:0000256" key="8">
    <source>
        <dbReference type="PROSITE-ProRule" id="PRU00339"/>
    </source>
</evidence>
<dbReference type="GO" id="GO:0004673">
    <property type="term" value="F:protein histidine kinase activity"/>
    <property type="evidence" value="ECO:0007669"/>
    <property type="project" value="UniProtKB-EC"/>
</dbReference>
<dbReference type="Gene3D" id="1.25.40.10">
    <property type="entry name" value="Tetratricopeptide repeat domain"/>
    <property type="match status" value="3"/>
</dbReference>
<comment type="catalytic activity">
    <reaction evidence="1">
        <text>ATP + protein L-histidine = ADP + protein N-phospho-L-histidine.</text>
        <dbReference type="EC" id="2.7.13.3"/>
    </reaction>
</comment>
<dbReference type="InterPro" id="IPR019734">
    <property type="entry name" value="TPR_rpt"/>
</dbReference>
<evidence type="ECO:0000259" key="11">
    <source>
        <dbReference type="PROSITE" id="PS50109"/>
    </source>
</evidence>
<dbReference type="SUPFAM" id="SSF55874">
    <property type="entry name" value="ATPase domain of HSP90 chaperone/DNA topoisomerase II/histidine kinase"/>
    <property type="match status" value="1"/>
</dbReference>
<dbReference type="OrthoDB" id="9767435at2"/>
<feature type="transmembrane region" description="Helical" evidence="9">
    <location>
        <begin position="550"/>
        <end position="573"/>
    </location>
</feature>
<dbReference type="EC" id="2.7.13.3" evidence="2"/>
<dbReference type="Gene3D" id="3.30.565.10">
    <property type="entry name" value="Histidine kinase-like ATPase, C-terminal domain"/>
    <property type="match status" value="1"/>
</dbReference>
<evidence type="ECO:0000256" key="3">
    <source>
        <dbReference type="ARBA" id="ARBA00022553"/>
    </source>
</evidence>
<comment type="caution">
    <text evidence="12">The sequence shown here is derived from an EMBL/GenBank/DDBJ whole genome shotgun (WGS) entry which is preliminary data.</text>
</comment>
<keyword evidence="8" id="KW-0802">TPR repeat</keyword>
<dbReference type="PANTHER" id="PTHR41523:SF8">
    <property type="entry name" value="ETHYLENE RESPONSE SENSOR PROTEIN"/>
    <property type="match status" value="1"/>
</dbReference>
<evidence type="ECO:0000256" key="6">
    <source>
        <dbReference type="ARBA" id="ARBA00022777"/>
    </source>
</evidence>
<dbReference type="PANTHER" id="PTHR41523">
    <property type="entry name" value="TWO-COMPONENT SYSTEM SENSOR PROTEIN"/>
    <property type="match status" value="1"/>
</dbReference>
<keyword evidence="3" id="KW-0597">Phosphoprotein</keyword>
<keyword evidence="4" id="KW-0808">Transferase</keyword>
<proteinExistence type="predicted"/>
<organism evidence="12 13">
    <name type="scientific">Flavobacterium aquariorum</name>
    <dbReference type="NCBI Taxonomy" id="2217670"/>
    <lineage>
        <taxon>Bacteria</taxon>
        <taxon>Pseudomonadati</taxon>
        <taxon>Bacteroidota</taxon>
        <taxon>Flavobacteriia</taxon>
        <taxon>Flavobacteriales</taxon>
        <taxon>Flavobacteriaceae</taxon>
        <taxon>Flavobacterium</taxon>
    </lineage>
</organism>
<dbReference type="InterPro" id="IPR036890">
    <property type="entry name" value="HATPase_C_sf"/>
</dbReference>
<dbReference type="InterPro" id="IPR005467">
    <property type="entry name" value="His_kinase_dom"/>
</dbReference>
<name>A0A2W7TV69_9FLAO</name>
<keyword evidence="6" id="KW-0418">Kinase</keyword>
<gene>
    <name evidence="12" type="ORF">DOS84_10530</name>
</gene>
<feature type="repeat" description="TPR" evidence="8">
    <location>
        <begin position="311"/>
        <end position="344"/>
    </location>
</feature>
<reference evidence="12 13" key="1">
    <citation type="submission" date="2018-06" db="EMBL/GenBank/DDBJ databases">
        <title>Flavobacterium sp IMCC34762, genome.</title>
        <authorList>
            <person name="Joung Y."/>
            <person name="Cho J."/>
            <person name="Song J."/>
        </authorList>
    </citation>
    <scope>NUCLEOTIDE SEQUENCE [LARGE SCALE GENOMIC DNA]</scope>
    <source>
        <strain evidence="12 13">IMCC34762</strain>
    </source>
</reference>
<evidence type="ECO:0000256" key="10">
    <source>
        <dbReference type="SAM" id="SignalP"/>
    </source>
</evidence>
<evidence type="ECO:0000256" key="7">
    <source>
        <dbReference type="ARBA" id="ARBA00022840"/>
    </source>
</evidence>
<dbReference type="Pfam" id="PF13424">
    <property type="entry name" value="TPR_12"/>
    <property type="match status" value="1"/>
</dbReference>
<dbReference type="InterPro" id="IPR011990">
    <property type="entry name" value="TPR-like_helical_dom_sf"/>
</dbReference>
<dbReference type="Proteomes" id="UP000249177">
    <property type="component" value="Unassembled WGS sequence"/>
</dbReference>
<keyword evidence="10" id="KW-0732">Signal</keyword>
<dbReference type="Pfam" id="PF07568">
    <property type="entry name" value="HisKA_2"/>
    <property type="match status" value="1"/>
</dbReference>
<dbReference type="AlphaFoldDB" id="A0A2W7TV69"/>
<dbReference type="PROSITE" id="PS50005">
    <property type="entry name" value="TPR"/>
    <property type="match status" value="1"/>
</dbReference>
<dbReference type="PROSITE" id="PS50109">
    <property type="entry name" value="HIS_KIN"/>
    <property type="match status" value="1"/>
</dbReference>
<dbReference type="SUPFAM" id="SSF48452">
    <property type="entry name" value="TPR-like"/>
    <property type="match status" value="2"/>
</dbReference>
<evidence type="ECO:0000313" key="12">
    <source>
        <dbReference type="EMBL" id="PZX93296.1"/>
    </source>
</evidence>
<evidence type="ECO:0000256" key="5">
    <source>
        <dbReference type="ARBA" id="ARBA00022741"/>
    </source>
</evidence>
<dbReference type="SMART" id="SM00028">
    <property type="entry name" value="TPR"/>
    <property type="match status" value="2"/>
</dbReference>
<dbReference type="InterPro" id="IPR011495">
    <property type="entry name" value="Sig_transdc_His_kin_sub2_dim/P"/>
</dbReference>
<keyword evidence="9" id="KW-0812">Transmembrane</keyword>
<keyword evidence="9" id="KW-0472">Membrane</keyword>
<evidence type="ECO:0000256" key="9">
    <source>
        <dbReference type="SAM" id="Phobius"/>
    </source>
</evidence>
<keyword evidence="13" id="KW-1185">Reference proteome</keyword>
<accession>A0A2W7TV69</accession>
<dbReference type="Pfam" id="PF02518">
    <property type="entry name" value="HATPase_c"/>
    <property type="match status" value="1"/>
</dbReference>
<dbReference type="EMBL" id="QKXH01000006">
    <property type="protein sequence ID" value="PZX93296.1"/>
    <property type="molecule type" value="Genomic_DNA"/>
</dbReference>
<dbReference type="SMART" id="SM00387">
    <property type="entry name" value="HATPase_c"/>
    <property type="match status" value="1"/>
</dbReference>
<evidence type="ECO:0000256" key="2">
    <source>
        <dbReference type="ARBA" id="ARBA00012438"/>
    </source>
</evidence>
<dbReference type="GO" id="GO:0005524">
    <property type="term" value="F:ATP binding"/>
    <property type="evidence" value="ECO:0007669"/>
    <property type="project" value="UniProtKB-KW"/>
</dbReference>
<dbReference type="InterPro" id="IPR003594">
    <property type="entry name" value="HATPase_dom"/>
</dbReference>
<keyword evidence="7" id="KW-0067">ATP-binding</keyword>
<keyword evidence="9" id="KW-1133">Transmembrane helix</keyword>
<feature type="signal peptide" evidence="10">
    <location>
        <begin position="1"/>
        <end position="19"/>
    </location>
</feature>
<keyword evidence="5" id="KW-0547">Nucleotide-binding</keyword>
<dbReference type="Gene3D" id="3.30.450.20">
    <property type="entry name" value="PAS domain"/>
    <property type="match status" value="1"/>
</dbReference>
<feature type="domain" description="Histidine kinase" evidence="11">
    <location>
        <begin position="610"/>
        <end position="802"/>
    </location>
</feature>
<feature type="chain" id="PRO_5015839954" description="histidine kinase" evidence="10">
    <location>
        <begin position="20"/>
        <end position="810"/>
    </location>
</feature>